<feature type="region of interest" description="Disordered" evidence="1">
    <location>
        <begin position="429"/>
        <end position="459"/>
    </location>
</feature>
<gene>
    <name evidence="2" type="ORF">K505DRAFT_373751</name>
</gene>
<dbReference type="AlphaFoldDB" id="A0A6A6XHZ9"/>
<reference evidence="2" key="1">
    <citation type="journal article" date="2020" name="Stud. Mycol.">
        <title>101 Dothideomycetes genomes: a test case for predicting lifestyles and emergence of pathogens.</title>
        <authorList>
            <person name="Haridas S."/>
            <person name="Albert R."/>
            <person name="Binder M."/>
            <person name="Bloem J."/>
            <person name="Labutti K."/>
            <person name="Salamov A."/>
            <person name="Andreopoulos B."/>
            <person name="Baker S."/>
            <person name="Barry K."/>
            <person name="Bills G."/>
            <person name="Bluhm B."/>
            <person name="Cannon C."/>
            <person name="Castanera R."/>
            <person name="Culley D."/>
            <person name="Daum C."/>
            <person name="Ezra D."/>
            <person name="Gonzalez J."/>
            <person name="Henrissat B."/>
            <person name="Kuo A."/>
            <person name="Liang C."/>
            <person name="Lipzen A."/>
            <person name="Lutzoni F."/>
            <person name="Magnuson J."/>
            <person name="Mondo S."/>
            <person name="Nolan M."/>
            <person name="Ohm R."/>
            <person name="Pangilinan J."/>
            <person name="Park H.-J."/>
            <person name="Ramirez L."/>
            <person name="Alfaro M."/>
            <person name="Sun H."/>
            <person name="Tritt A."/>
            <person name="Yoshinaga Y."/>
            <person name="Zwiers L.-H."/>
            <person name="Turgeon B."/>
            <person name="Goodwin S."/>
            <person name="Spatafora J."/>
            <person name="Crous P."/>
            <person name="Grigoriev I."/>
        </authorList>
    </citation>
    <scope>NUCLEOTIDE SEQUENCE</scope>
    <source>
        <strain evidence="2">CBS 109.77</strain>
    </source>
</reference>
<name>A0A6A6XHZ9_9PLEO</name>
<keyword evidence="3" id="KW-1185">Reference proteome</keyword>
<protein>
    <submittedName>
        <fullName evidence="2">Uncharacterized protein</fullName>
    </submittedName>
</protein>
<evidence type="ECO:0000256" key="1">
    <source>
        <dbReference type="SAM" id="MobiDB-lite"/>
    </source>
</evidence>
<feature type="region of interest" description="Disordered" evidence="1">
    <location>
        <begin position="1"/>
        <end position="38"/>
    </location>
</feature>
<proteinExistence type="predicted"/>
<feature type="region of interest" description="Disordered" evidence="1">
    <location>
        <begin position="191"/>
        <end position="259"/>
    </location>
</feature>
<sequence length="582" mass="63135">MDSSGLSLSSPPPSPALQAIHTRMSAPGPARPMSQSKTPKDMEAWTSHLRAIYDLPISIDLVQGFVKILHELKENGALKQAEHLRQAANMTVVRPPDLRKAGTTIVKYLYPSGATTKDGKPKDRPYHAYIPALISQCSSSSQLAAVKCEHCEKNRGAFASCRVDEYHGGCCLNCWHSKSIWDCSLFDTQGKQRPHKKKATTKPQAQSTRRMASTPAASPKQVRKRGRITNKASSSALTPESAHKRRKTTHNAPSPALSPRIIRESRMTRRASTHAPTHAPTCGNARNVLPAAREVSVRVLAELWDDTKEPARDYSLQAIAAIASNPPTSAHLETTKNDKAVGKATLLDSEFMPTVPWNGDATTSETILAPPWSQARPLGTTKPTLFGGTRQTSEIFYAELKFVTRPDTLTVLPTKWRRPMRSTTLFARTSTASISPTSSSPTKNPRFATTITPHPTTISEAPTTGPMPSWLAPANSRNAGLFKNTRQASYVFYSYFALAKATDKSLALVLATTPAPASTFARVSAPRVNESPFFVADTAPASIKALAHTLPTKARDEGGKTPGVGANTLSSFARHALNFIFD</sequence>
<dbReference type="Proteomes" id="UP000799757">
    <property type="component" value="Unassembled WGS sequence"/>
</dbReference>
<organism evidence="2 3">
    <name type="scientific">Melanomma pulvis-pyrius CBS 109.77</name>
    <dbReference type="NCBI Taxonomy" id="1314802"/>
    <lineage>
        <taxon>Eukaryota</taxon>
        <taxon>Fungi</taxon>
        <taxon>Dikarya</taxon>
        <taxon>Ascomycota</taxon>
        <taxon>Pezizomycotina</taxon>
        <taxon>Dothideomycetes</taxon>
        <taxon>Pleosporomycetidae</taxon>
        <taxon>Pleosporales</taxon>
        <taxon>Melanommataceae</taxon>
        <taxon>Melanomma</taxon>
    </lineage>
</organism>
<feature type="compositionally biased region" description="Low complexity" evidence="1">
    <location>
        <begin position="429"/>
        <end position="442"/>
    </location>
</feature>
<evidence type="ECO:0000313" key="3">
    <source>
        <dbReference type="Proteomes" id="UP000799757"/>
    </source>
</evidence>
<feature type="compositionally biased region" description="Polar residues" evidence="1">
    <location>
        <begin position="447"/>
        <end position="459"/>
    </location>
</feature>
<evidence type="ECO:0000313" key="2">
    <source>
        <dbReference type="EMBL" id="KAF2795703.1"/>
    </source>
</evidence>
<dbReference type="OrthoDB" id="10641491at2759"/>
<feature type="compositionally biased region" description="Polar residues" evidence="1">
    <location>
        <begin position="201"/>
        <end position="211"/>
    </location>
</feature>
<accession>A0A6A6XHZ9</accession>
<dbReference type="EMBL" id="MU001851">
    <property type="protein sequence ID" value="KAF2795703.1"/>
    <property type="molecule type" value="Genomic_DNA"/>
</dbReference>